<dbReference type="Pfam" id="PF00172">
    <property type="entry name" value="Zn_clus"/>
    <property type="match status" value="1"/>
</dbReference>
<dbReference type="PANTHER" id="PTHR37534:SF49">
    <property type="entry name" value="LYSINE BIOSYNTHESIS REGULATORY PROTEIN LYS14"/>
    <property type="match status" value="1"/>
</dbReference>
<dbReference type="GO" id="GO:0005634">
    <property type="term" value="C:nucleus"/>
    <property type="evidence" value="ECO:0007669"/>
    <property type="project" value="UniProtKB-SubCell"/>
</dbReference>
<dbReference type="PANTHER" id="PTHR37534">
    <property type="entry name" value="TRANSCRIPTIONAL ACTIVATOR PROTEIN UGA3"/>
    <property type="match status" value="1"/>
</dbReference>
<evidence type="ECO:0000259" key="3">
    <source>
        <dbReference type="PROSITE" id="PS50048"/>
    </source>
</evidence>
<name>A0A9W4U0J0_9ASCO</name>
<dbReference type="InterPro" id="IPR021858">
    <property type="entry name" value="Fun_TF"/>
</dbReference>
<sequence length="565" mass="64941">MINNGNNSRRPYSRQGCRECKRRKIKCPEEKPSCSTCVRLNKTCSYPLAGEKVLRISRKLIREEIENTIKPNQIATTHFLPVQYDIPKRINLDKPLNIQNLLSTETNIDFSDLNNLTNDLNNLVNNLTVNIELPDYDFDFLNDFSILSDEITRNLPIDYIKLKKKHEIFYLESFYNNFANIIEPFGAYHQDKTISNPARDIILKTASTEPFLLAAVLAEGAKTSFIQYSQPEDEKAYALYLSKCLQLLEPVKDLSNLNSNVEAVLLTLILLTAASATSTQQWRPHLNGAKELLIKIYNQNVSKIFIFCKYWFISIEILAGLSTNLGGTLQNDYEIDKIMTPTEYEINILKEMGLVTVQDFNILTGYSNSCLLNFRDLLKVSNKERNGVPVGIETLELLSKFYQQSQIVYIDAKGIIPENELKSYTPGLPIEEIRINNQSFWLSWQDISHQSYVLGSIILILTKFYHVKSENSSLSQLINRILSFITYIHQFQDVSQHASPFMLLMIQWPLLISGYHVSLDFQKNLLIKYFKMVEQIGAATANIAIKMLNQHWRGSKDDDHDTLIY</sequence>
<dbReference type="PROSITE" id="PS50048">
    <property type="entry name" value="ZN2_CY6_FUNGAL_2"/>
    <property type="match status" value="1"/>
</dbReference>
<dbReference type="Proteomes" id="UP001152885">
    <property type="component" value="Unassembled WGS sequence"/>
</dbReference>
<dbReference type="OrthoDB" id="424974at2759"/>
<evidence type="ECO:0000256" key="2">
    <source>
        <dbReference type="ARBA" id="ARBA00023242"/>
    </source>
</evidence>
<protein>
    <recommendedName>
        <fullName evidence="3">Zn(2)-C6 fungal-type domain-containing protein</fullName>
    </recommendedName>
</protein>
<dbReference type="CDD" id="cd00067">
    <property type="entry name" value="GAL4"/>
    <property type="match status" value="1"/>
</dbReference>
<keyword evidence="2" id="KW-0539">Nucleus</keyword>
<gene>
    <name evidence="4" type="ORF">CANVERA_P4996</name>
</gene>
<dbReference type="GO" id="GO:0000981">
    <property type="term" value="F:DNA-binding transcription factor activity, RNA polymerase II-specific"/>
    <property type="evidence" value="ECO:0007669"/>
    <property type="project" value="InterPro"/>
</dbReference>
<dbReference type="GO" id="GO:0008270">
    <property type="term" value="F:zinc ion binding"/>
    <property type="evidence" value="ECO:0007669"/>
    <property type="project" value="InterPro"/>
</dbReference>
<evidence type="ECO:0000313" key="5">
    <source>
        <dbReference type="Proteomes" id="UP001152885"/>
    </source>
</evidence>
<comment type="subcellular location">
    <subcellularLocation>
        <location evidence="1">Nucleus</location>
    </subcellularLocation>
</comment>
<dbReference type="GO" id="GO:0045944">
    <property type="term" value="P:positive regulation of transcription by RNA polymerase II"/>
    <property type="evidence" value="ECO:0007669"/>
    <property type="project" value="TreeGrafter"/>
</dbReference>
<feature type="domain" description="Zn(2)-C6 fungal-type" evidence="3">
    <location>
        <begin position="16"/>
        <end position="46"/>
    </location>
</feature>
<dbReference type="SUPFAM" id="SSF57701">
    <property type="entry name" value="Zn2/Cys6 DNA-binding domain"/>
    <property type="match status" value="1"/>
</dbReference>
<dbReference type="SMART" id="SM00066">
    <property type="entry name" value="GAL4"/>
    <property type="match status" value="1"/>
</dbReference>
<dbReference type="Pfam" id="PF11951">
    <property type="entry name" value="Fungal_trans_2"/>
    <property type="match status" value="1"/>
</dbReference>
<reference evidence="4" key="1">
    <citation type="submission" date="2022-12" db="EMBL/GenBank/DDBJ databases">
        <authorList>
            <person name="Brejova B."/>
        </authorList>
    </citation>
    <scope>NUCLEOTIDE SEQUENCE</scope>
</reference>
<comment type="caution">
    <text evidence="4">The sequence shown here is derived from an EMBL/GenBank/DDBJ whole genome shotgun (WGS) entry which is preliminary data.</text>
</comment>
<evidence type="ECO:0000313" key="4">
    <source>
        <dbReference type="EMBL" id="CAI5760487.1"/>
    </source>
</evidence>
<dbReference type="InterPro" id="IPR036864">
    <property type="entry name" value="Zn2-C6_fun-type_DNA-bd_sf"/>
</dbReference>
<dbReference type="PROSITE" id="PS00463">
    <property type="entry name" value="ZN2_CY6_FUNGAL_1"/>
    <property type="match status" value="1"/>
</dbReference>
<keyword evidence="5" id="KW-1185">Reference proteome</keyword>
<accession>A0A9W4U0J0</accession>
<dbReference type="EMBL" id="CANTUO010000007">
    <property type="protein sequence ID" value="CAI5760487.1"/>
    <property type="molecule type" value="Genomic_DNA"/>
</dbReference>
<dbReference type="AlphaFoldDB" id="A0A9W4U0J0"/>
<organism evidence="4 5">
    <name type="scientific">Candida verbasci</name>
    <dbReference type="NCBI Taxonomy" id="1227364"/>
    <lineage>
        <taxon>Eukaryota</taxon>
        <taxon>Fungi</taxon>
        <taxon>Dikarya</taxon>
        <taxon>Ascomycota</taxon>
        <taxon>Saccharomycotina</taxon>
        <taxon>Pichiomycetes</taxon>
        <taxon>Debaryomycetaceae</taxon>
        <taxon>Candida/Lodderomyces clade</taxon>
        <taxon>Candida</taxon>
    </lineage>
</organism>
<dbReference type="InterPro" id="IPR001138">
    <property type="entry name" value="Zn2Cys6_DnaBD"/>
</dbReference>
<evidence type="ECO:0000256" key="1">
    <source>
        <dbReference type="ARBA" id="ARBA00004123"/>
    </source>
</evidence>
<dbReference type="GO" id="GO:0000976">
    <property type="term" value="F:transcription cis-regulatory region binding"/>
    <property type="evidence" value="ECO:0007669"/>
    <property type="project" value="TreeGrafter"/>
</dbReference>
<proteinExistence type="predicted"/>
<dbReference type="Gene3D" id="4.10.240.10">
    <property type="entry name" value="Zn(2)-C6 fungal-type DNA-binding domain"/>
    <property type="match status" value="1"/>
</dbReference>